<name>A0A4Q5IZJ7_9ACTN</name>
<dbReference type="GO" id="GO:0006633">
    <property type="term" value="P:fatty acid biosynthetic process"/>
    <property type="evidence" value="ECO:0007669"/>
    <property type="project" value="InterPro"/>
</dbReference>
<dbReference type="Gene3D" id="3.90.226.10">
    <property type="entry name" value="2-enoyl-CoA Hydratase, Chain A, domain 1"/>
    <property type="match status" value="2"/>
</dbReference>
<dbReference type="GO" id="GO:0016740">
    <property type="term" value="F:transferase activity"/>
    <property type="evidence" value="ECO:0007669"/>
    <property type="project" value="UniProtKB-KW"/>
</dbReference>
<dbReference type="EMBL" id="SDPU01000029">
    <property type="protein sequence ID" value="RYU10511.1"/>
    <property type="molecule type" value="Genomic_DNA"/>
</dbReference>
<dbReference type="PROSITE" id="PS50980">
    <property type="entry name" value="COA_CT_NTER"/>
    <property type="match status" value="1"/>
</dbReference>
<dbReference type="AlphaFoldDB" id="A0A4Q5IZJ7"/>
<dbReference type="SUPFAM" id="SSF52096">
    <property type="entry name" value="ClpP/crotonase"/>
    <property type="match status" value="2"/>
</dbReference>
<accession>A0A4Q5IZJ7</accession>
<dbReference type="Pfam" id="PF01039">
    <property type="entry name" value="Carboxyl_trans"/>
    <property type="match status" value="1"/>
</dbReference>
<reference evidence="4 5" key="1">
    <citation type="submission" date="2019-01" db="EMBL/GenBank/DDBJ databases">
        <title>Nocardioides guangzhouensis sp. nov., an actinobacterium isolated from soil.</title>
        <authorList>
            <person name="Fu Y."/>
            <person name="Cai Y."/>
            <person name="Lin Z."/>
            <person name="Chen P."/>
        </authorList>
    </citation>
    <scope>NUCLEOTIDE SEQUENCE [LARGE SCALE GENOMIC DNA]</scope>
    <source>
        <strain evidence="4 5">NBRC 105384</strain>
    </source>
</reference>
<dbReference type="GO" id="GO:0009317">
    <property type="term" value="C:acetyl-CoA carboxylase complex"/>
    <property type="evidence" value="ECO:0007669"/>
    <property type="project" value="InterPro"/>
</dbReference>
<dbReference type="RefSeq" id="WP_129988466.1">
    <property type="nucleotide sequence ID" value="NZ_SDPU01000029.1"/>
</dbReference>
<protein>
    <submittedName>
        <fullName evidence="4">Acetyl-CoA carboxyl transferase</fullName>
    </submittedName>
</protein>
<dbReference type="PROSITE" id="PS50989">
    <property type="entry name" value="COA_CT_CTER"/>
    <property type="match status" value="1"/>
</dbReference>
<evidence type="ECO:0000256" key="1">
    <source>
        <dbReference type="ARBA" id="ARBA00022679"/>
    </source>
</evidence>
<dbReference type="InterPro" id="IPR034733">
    <property type="entry name" value="AcCoA_carboxyl_beta"/>
</dbReference>
<organism evidence="4 5">
    <name type="scientific">Nocardioides iriomotensis</name>
    <dbReference type="NCBI Taxonomy" id="715784"/>
    <lineage>
        <taxon>Bacteria</taxon>
        <taxon>Bacillati</taxon>
        <taxon>Actinomycetota</taxon>
        <taxon>Actinomycetes</taxon>
        <taxon>Propionibacteriales</taxon>
        <taxon>Nocardioidaceae</taxon>
        <taxon>Nocardioides</taxon>
    </lineage>
</organism>
<evidence type="ECO:0000313" key="4">
    <source>
        <dbReference type="EMBL" id="RYU10511.1"/>
    </source>
</evidence>
<dbReference type="InterPro" id="IPR011762">
    <property type="entry name" value="COA_CT_N"/>
</dbReference>
<dbReference type="PRINTS" id="PR01070">
    <property type="entry name" value="ACCCTRFRASEB"/>
</dbReference>
<keyword evidence="1 4" id="KW-0808">Transferase</keyword>
<dbReference type="InterPro" id="IPR000438">
    <property type="entry name" value="Acetyl_CoA_COase_Trfase_b_su"/>
</dbReference>
<keyword evidence="5" id="KW-1185">Reference proteome</keyword>
<feature type="domain" description="CoA carboxyltransferase N-terminal" evidence="2">
    <location>
        <begin position="1"/>
        <end position="239"/>
    </location>
</feature>
<evidence type="ECO:0000259" key="3">
    <source>
        <dbReference type="PROSITE" id="PS50989"/>
    </source>
</evidence>
<dbReference type="PANTHER" id="PTHR42995">
    <property type="entry name" value="ACETYL-COENZYME A CARBOXYLASE CARBOXYL TRANSFERASE SUBUNIT BETA, CHLOROPLASTIC"/>
    <property type="match status" value="1"/>
</dbReference>
<dbReference type="PANTHER" id="PTHR42995:SF5">
    <property type="entry name" value="ACETYL-COENZYME A CARBOXYLASE CARBOXYL TRANSFERASE SUBUNIT BETA, CHLOROPLASTIC"/>
    <property type="match status" value="1"/>
</dbReference>
<gene>
    <name evidence="4" type="ORF">ETU37_16565</name>
</gene>
<dbReference type="Proteomes" id="UP000291189">
    <property type="component" value="Unassembled WGS sequence"/>
</dbReference>
<evidence type="ECO:0000313" key="5">
    <source>
        <dbReference type="Proteomes" id="UP000291189"/>
    </source>
</evidence>
<comment type="caution">
    <text evidence="4">The sequence shown here is derived from an EMBL/GenBank/DDBJ whole genome shotgun (WGS) entry which is preliminary data.</text>
</comment>
<evidence type="ECO:0000259" key="2">
    <source>
        <dbReference type="PROSITE" id="PS50980"/>
    </source>
</evidence>
<dbReference type="InterPro" id="IPR029045">
    <property type="entry name" value="ClpP/crotonase-like_dom_sf"/>
</dbReference>
<dbReference type="GO" id="GO:2001295">
    <property type="term" value="P:malonyl-CoA biosynthetic process"/>
    <property type="evidence" value="ECO:0007669"/>
    <property type="project" value="TreeGrafter"/>
</dbReference>
<feature type="domain" description="CoA carboxyltransferase C-terminal" evidence="3">
    <location>
        <begin position="237"/>
        <end position="476"/>
    </location>
</feature>
<sequence>MSAPVRLSATALIDLVLDDGSWSSWDTPPAYGDLSEEYAEELAAAREKTGLDESVITGEGLMRGRRVAVVACEFRFLAGSIGVASADRLVAAIERATREGLPLLAAPVSGGTRMQEGTVAFVQMVKISQAIAAHKSAGLPYLVYLRHPTTGGVMASWGSLGHVTVAEPGALVGFLGPRVYEALYGRAFPDDVQTSENLYAHGLVDAVVPPDEIADILDRALTVLLATHDVAADPADPPLDEIEDVETWESVTISRRPDRPGVRRLLRYAATDVIPLNGTGQGEADPGLLIALARFGGSPCVFLGQDRRGQTEAHPLGPGALREARRGMRLAAELGLPLMTVIDTPGAALSVEAEEGGLAGEIARCLADLVTLKAPTLCLLLGEGTGGGALALLPADRVVAAQHAWLSPLPPEGASAIVHRDLDHAPDMARAQRVRSLDLRESGVVDRIVAERPDAADEPEEFCRRLGDVLRYELATLLNTDRAELLARREQRYRSLGAASS</sequence>
<dbReference type="GO" id="GO:0003989">
    <property type="term" value="F:acetyl-CoA carboxylase activity"/>
    <property type="evidence" value="ECO:0007669"/>
    <property type="project" value="InterPro"/>
</dbReference>
<dbReference type="InterPro" id="IPR011763">
    <property type="entry name" value="COA_CT_C"/>
</dbReference>
<proteinExistence type="predicted"/>
<dbReference type="OrthoDB" id="9772975at2"/>